<gene>
    <name evidence="4" type="primary">LOC113705700</name>
</gene>
<evidence type="ECO:0008006" key="5">
    <source>
        <dbReference type="Google" id="ProtNLM"/>
    </source>
</evidence>
<feature type="domain" description="Transposase MuDR plant" evidence="1">
    <location>
        <begin position="10"/>
        <end position="75"/>
    </location>
</feature>
<feature type="domain" description="MULE transposase" evidence="2">
    <location>
        <begin position="183"/>
        <end position="262"/>
    </location>
</feature>
<keyword evidence="3" id="KW-1185">Reference proteome</keyword>
<sequence>MWVYNPREEIEFEKGQLFTNVDSFRAVLKDSVIQKGFPVVRLKNEKTRVTAICGIDGCKWRIHASPVVDFITFMIKSYQPEHTCVMDKSNVEATSDWIAKKLVPLVRDHPNISSQGIEAEMITKYGIKPSYIQLFREKKKAEEEIQGNFNDSYGKLPKAQILRIFVSFRAQKTGFLEGCRPFIGFDGCHLKGPFGGVLLTAVALDGNDSIFSIAFAVAECENKETWSWFFHFFEEFFGPFNSHLPLTFMSDRQKGLTLLMRRFFQILVVDIVAGTFAATSSSKFPGMLLNSFLWKAAKSYDQISHNEAMSTIKDINIQA</sequence>
<accession>A0ABM4VGP3</accession>
<evidence type="ECO:0000313" key="4">
    <source>
        <dbReference type="RefSeq" id="XP_071918698.1"/>
    </source>
</evidence>
<dbReference type="GeneID" id="113705700"/>
<dbReference type="Pfam" id="PF03108">
    <property type="entry name" value="DBD_Tnp_Mut"/>
    <property type="match status" value="1"/>
</dbReference>
<evidence type="ECO:0000259" key="2">
    <source>
        <dbReference type="Pfam" id="PF10551"/>
    </source>
</evidence>
<protein>
    <recommendedName>
        <fullName evidence="5">Protein FAR1-RELATED SEQUENCE</fullName>
    </recommendedName>
</protein>
<dbReference type="RefSeq" id="XP_071918698.1">
    <property type="nucleotide sequence ID" value="XM_072062597.1"/>
</dbReference>
<name>A0ABM4VGP3_COFAR</name>
<dbReference type="InterPro" id="IPR004332">
    <property type="entry name" value="Transposase_MuDR"/>
</dbReference>
<evidence type="ECO:0000313" key="3">
    <source>
        <dbReference type="Proteomes" id="UP001652660"/>
    </source>
</evidence>
<organism evidence="3 4">
    <name type="scientific">Coffea arabica</name>
    <name type="common">Arabian coffee</name>
    <dbReference type="NCBI Taxonomy" id="13443"/>
    <lineage>
        <taxon>Eukaryota</taxon>
        <taxon>Viridiplantae</taxon>
        <taxon>Streptophyta</taxon>
        <taxon>Embryophyta</taxon>
        <taxon>Tracheophyta</taxon>
        <taxon>Spermatophyta</taxon>
        <taxon>Magnoliopsida</taxon>
        <taxon>eudicotyledons</taxon>
        <taxon>Gunneridae</taxon>
        <taxon>Pentapetalae</taxon>
        <taxon>asterids</taxon>
        <taxon>lamiids</taxon>
        <taxon>Gentianales</taxon>
        <taxon>Rubiaceae</taxon>
        <taxon>Ixoroideae</taxon>
        <taxon>Gardenieae complex</taxon>
        <taxon>Bertiereae - Coffeeae clade</taxon>
        <taxon>Coffeeae</taxon>
        <taxon>Coffea</taxon>
    </lineage>
</organism>
<dbReference type="Proteomes" id="UP001652660">
    <property type="component" value="Chromosome 8c"/>
</dbReference>
<reference evidence="4" key="1">
    <citation type="submission" date="2025-08" db="UniProtKB">
        <authorList>
            <consortium name="RefSeq"/>
        </authorList>
    </citation>
    <scope>IDENTIFICATION</scope>
    <source>
        <tissue evidence="4">Leaves</tissue>
    </source>
</reference>
<proteinExistence type="predicted"/>
<dbReference type="PANTHER" id="PTHR31973">
    <property type="entry name" value="POLYPROTEIN, PUTATIVE-RELATED"/>
    <property type="match status" value="1"/>
</dbReference>
<dbReference type="PANTHER" id="PTHR31973:SF187">
    <property type="entry name" value="MUTATOR TRANSPOSASE MUDRA PROTEIN"/>
    <property type="match status" value="1"/>
</dbReference>
<dbReference type="Pfam" id="PF10551">
    <property type="entry name" value="MULE"/>
    <property type="match status" value="1"/>
</dbReference>
<dbReference type="InterPro" id="IPR018289">
    <property type="entry name" value="MULE_transposase_dom"/>
</dbReference>
<evidence type="ECO:0000259" key="1">
    <source>
        <dbReference type="Pfam" id="PF03108"/>
    </source>
</evidence>